<dbReference type="InterPro" id="IPR013078">
    <property type="entry name" value="His_Pase_superF_clade-1"/>
</dbReference>
<reference evidence="2 3" key="1">
    <citation type="journal article" date="2011" name="J. Gen. Appl. Microbiol.">
        <title>Draft genome sequencing of the enigmatic basidiomycete Mixia osmundae.</title>
        <authorList>
            <person name="Nishida H."/>
            <person name="Nagatsuka Y."/>
            <person name="Sugiyama J."/>
        </authorList>
    </citation>
    <scope>NUCLEOTIDE SEQUENCE [LARGE SCALE GENOMIC DNA]</scope>
    <source>
        <strain evidence="3">CBS 9802 / IAM 14324 / JCM 22182 / KY 12970</strain>
    </source>
</reference>
<evidence type="ECO:0000313" key="2">
    <source>
        <dbReference type="EMBL" id="GAA94179.1"/>
    </source>
</evidence>
<keyword evidence="1" id="KW-0732">Signal</keyword>
<feature type="chain" id="PRO_5009955502" evidence="1">
    <location>
        <begin position="24"/>
        <end position="350"/>
    </location>
</feature>
<dbReference type="Proteomes" id="UP000009131">
    <property type="component" value="Unassembled WGS sequence"/>
</dbReference>
<dbReference type="PANTHER" id="PTHR48100:SF1">
    <property type="entry name" value="HISTIDINE PHOSPHATASE FAMILY PROTEIN-RELATED"/>
    <property type="match status" value="1"/>
</dbReference>
<dbReference type="InterPro" id="IPR050275">
    <property type="entry name" value="PGM_Phosphatase"/>
</dbReference>
<feature type="signal peptide" evidence="1">
    <location>
        <begin position="1"/>
        <end position="23"/>
    </location>
</feature>
<dbReference type="Pfam" id="PF00300">
    <property type="entry name" value="His_Phos_1"/>
    <property type="match status" value="1"/>
</dbReference>
<proteinExistence type="predicted"/>
<dbReference type="Gene3D" id="3.40.50.1240">
    <property type="entry name" value="Phosphoglycerate mutase-like"/>
    <property type="match status" value="1"/>
</dbReference>
<dbReference type="EMBL" id="BABT02000028">
    <property type="protein sequence ID" value="GAA94179.1"/>
    <property type="molecule type" value="Genomic_DNA"/>
</dbReference>
<dbReference type="SUPFAM" id="SSF53254">
    <property type="entry name" value="Phosphoglycerate mutase-like"/>
    <property type="match status" value="1"/>
</dbReference>
<evidence type="ECO:0000313" key="3">
    <source>
        <dbReference type="Proteomes" id="UP000009131"/>
    </source>
</evidence>
<evidence type="ECO:0000256" key="1">
    <source>
        <dbReference type="SAM" id="SignalP"/>
    </source>
</evidence>
<protein>
    <submittedName>
        <fullName evidence="2">Uncharacterized protein</fullName>
    </submittedName>
</protein>
<organism evidence="2 3">
    <name type="scientific">Mixia osmundae (strain CBS 9802 / IAM 14324 / JCM 22182 / KY 12970)</name>
    <dbReference type="NCBI Taxonomy" id="764103"/>
    <lineage>
        <taxon>Eukaryota</taxon>
        <taxon>Fungi</taxon>
        <taxon>Dikarya</taxon>
        <taxon>Basidiomycota</taxon>
        <taxon>Pucciniomycotina</taxon>
        <taxon>Mixiomycetes</taxon>
        <taxon>Mixiales</taxon>
        <taxon>Mixiaceae</taxon>
        <taxon>Mixia</taxon>
    </lineage>
</organism>
<keyword evidence="3" id="KW-1185">Reference proteome</keyword>
<dbReference type="CDD" id="cd07067">
    <property type="entry name" value="HP_PGM_like"/>
    <property type="match status" value="1"/>
</dbReference>
<gene>
    <name evidence="2" type="primary">Mo00827</name>
    <name evidence="2" type="ORF">E5Q_00827</name>
</gene>
<comment type="caution">
    <text evidence="2">The sequence shown here is derived from an EMBL/GenBank/DDBJ whole genome shotgun (WGS) entry which is preliminary data.</text>
</comment>
<dbReference type="GO" id="GO:0005737">
    <property type="term" value="C:cytoplasm"/>
    <property type="evidence" value="ECO:0007669"/>
    <property type="project" value="TreeGrafter"/>
</dbReference>
<sequence>MPLTAATLFITWLFWWFIMPSSARIPPGKLLQPTEYEALTGYFAQSEKTTDDRSFRVYHNGTRFGLKLDSWAALHARVTELNAAASPDESYKLIFAARHGEGYHNVAEMHVGKNAWDCYWSMENGNQSMTWGPDALLTPRGLQQAAEAHRAWQRELKAGAPLPQLFYSSPLSRAASTLKITWTDIVIGPKAPTEQTPIFKEQWRETIGLHTCDRRNTKRWIEERYDFDFEEGFKEKDELWTRFEQETSRQQQIRIKAALDALFATESSPVVSITCHSGVITALLKVVKHRPFPMAPGAMIPLLIKATRATPTAPLDPGPSDVAPPCEVPAATSVSATVSVTEISMSTLRI</sequence>
<dbReference type="SMART" id="SM00855">
    <property type="entry name" value="PGAM"/>
    <property type="match status" value="1"/>
</dbReference>
<dbReference type="GO" id="GO:0016791">
    <property type="term" value="F:phosphatase activity"/>
    <property type="evidence" value="ECO:0007669"/>
    <property type="project" value="TreeGrafter"/>
</dbReference>
<dbReference type="InParanoid" id="G7DUB9"/>
<reference evidence="2 3" key="2">
    <citation type="journal article" date="2012" name="Open Biol.">
        <title>Characteristics of nucleosomes and linker DNA regions on the genome of the basidiomycete Mixia osmundae revealed by mono- and dinucleosome mapping.</title>
        <authorList>
            <person name="Nishida H."/>
            <person name="Kondo S."/>
            <person name="Matsumoto T."/>
            <person name="Suzuki Y."/>
            <person name="Yoshikawa H."/>
            <person name="Taylor T.D."/>
            <person name="Sugiyama J."/>
        </authorList>
    </citation>
    <scope>NUCLEOTIDE SEQUENCE [LARGE SCALE GENOMIC DNA]</scope>
    <source>
        <strain evidence="3">CBS 9802 / IAM 14324 / JCM 22182 / KY 12970</strain>
    </source>
</reference>
<dbReference type="RefSeq" id="XP_014569614.1">
    <property type="nucleotide sequence ID" value="XM_014714128.1"/>
</dbReference>
<dbReference type="OMA" id="RETFDCH"/>
<dbReference type="PANTHER" id="PTHR48100">
    <property type="entry name" value="BROAD-SPECIFICITY PHOSPHATASE YOR283W-RELATED"/>
    <property type="match status" value="1"/>
</dbReference>
<dbReference type="InterPro" id="IPR029033">
    <property type="entry name" value="His_PPase_superfam"/>
</dbReference>
<accession>G7DUB9</accession>
<dbReference type="HOGENOM" id="CLU_039184_0_2_1"/>
<dbReference type="AlphaFoldDB" id="G7DUB9"/>
<dbReference type="OrthoDB" id="496981at2759"/>
<dbReference type="eggNOG" id="KOG4754">
    <property type="taxonomic scope" value="Eukaryota"/>
</dbReference>
<name>G7DUB9_MIXOS</name>